<evidence type="ECO:0000313" key="1">
    <source>
        <dbReference type="EMBL" id="GFN74658.1"/>
    </source>
</evidence>
<name>A0AAV3XXK2_9GAST</name>
<comment type="caution">
    <text evidence="1">The sequence shown here is derived from an EMBL/GenBank/DDBJ whole genome shotgun (WGS) entry which is preliminary data.</text>
</comment>
<organism evidence="1 2">
    <name type="scientific">Plakobranchus ocellatus</name>
    <dbReference type="NCBI Taxonomy" id="259542"/>
    <lineage>
        <taxon>Eukaryota</taxon>
        <taxon>Metazoa</taxon>
        <taxon>Spiralia</taxon>
        <taxon>Lophotrochozoa</taxon>
        <taxon>Mollusca</taxon>
        <taxon>Gastropoda</taxon>
        <taxon>Heterobranchia</taxon>
        <taxon>Euthyneura</taxon>
        <taxon>Panpulmonata</taxon>
        <taxon>Sacoglossa</taxon>
        <taxon>Placobranchoidea</taxon>
        <taxon>Plakobranchidae</taxon>
        <taxon>Plakobranchus</taxon>
    </lineage>
</organism>
<keyword evidence="2" id="KW-1185">Reference proteome</keyword>
<reference evidence="1 2" key="1">
    <citation type="journal article" date="2021" name="Elife">
        <title>Chloroplast acquisition without the gene transfer in kleptoplastic sea slugs, Plakobranchus ocellatus.</title>
        <authorList>
            <person name="Maeda T."/>
            <person name="Takahashi S."/>
            <person name="Yoshida T."/>
            <person name="Shimamura S."/>
            <person name="Takaki Y."/>
            <person name="Nagai Y."/>
            <person name="Toyoda A."/>
            <person name="Suzuki Y."/>
            <person name="Arimoto A."/>
            <person name="Ishii H."/>
            <person name="Satoh N."/>
            <person name="Nishiyama T."/>
            <person name="Hasebe M."/>
            <person name="Maruyama T."/>
            <person name="Minagawa J."/>
            <person name="Obokata J."/>
            <person name="Shigenobu S."/>
        </authorList>
    </citation>
    <scope>NUCLEOTIDE SEQUENCE [LARGE SCALE GENOMIC DNA]</scope>
</reference>
<keyword evidence="1" id="KW-0808">Transferase</keyword>
<sequence>MVWRKKSPNDKRKISINLANGTTLHAPVTDAMLECPFYTGKVDVVEMKSPIYDVTLGNIPGAKCPGIAQQHETMTFETRSKKRHNMKSLLTSTAVDTGITGDTIREKQKDDVSLDECRKRAKTGEMKHTGRHNKSWYEYERGISFRYFQSPVAITAMSVDNRLFRKS</sequence>
<dbReference type="EMBL" id="BLXT01000154">
    <property type="protein sequence ID" value="GFN74658.1"/>
    <property type="molecule type" value="Genomic_DNA"/>
</dbReference>
<keyword evidence="1" id="KW-0548">Nucleotidyltransferase</keyword>
<gene>
    <name evidence="1" type="ORF">PoB_000116400</name>
</gene>
<dbReference type="Proteomes" id="UP000735302">
    <property type="component" value="Unassembled WGS sequence"/>
</dbReference>
<proteinExistence type="predicted"/>
<accession>A0AAV3XXK2</accession>
<protein>
    <submittedName>
        <fullName evidence="1">Reverse transcriptase</fullName>
    </submittedName>
</protein>
<keyword evidence="1" id="KW-0695">RNA-directed DNA polymerase</keyword>
<evidence type="ECO:0000313" key="2">
    <source>
        <dbReference type="Proteomes" id="UP000735302"/>
    </source>
</evidence>
<dbReference type="GO" id="GO:0003964">
    <property type="term" value="F:RNA-directed DNA polymerase activity"/>
    <property type="evidence" value="ECO:0007669"/>
    <property type="project" value="UniProtKB-KW"/>
</dbReference>
<dbReference type="AlphaFoldDB" id="A0AAV3XXK2"/>